<dbReference type="GO" id="GO:0030170">
    <property type="term" value="F:pyridoxal phosphate binding"/>
    <property type="evidence" value="ECO:0007669"/>
    <property type="project" value="InterPro"/>
</dbReference>
<sequence>MLTLVLSEIYIYPIKSLGGISLTSAQVEERGLQYDRRWMLIDESGVFLTQRKIAEMALLKVSLTPDGLEVRHTAKEMEPLLVPYESDSTRSTLVTVWEDICFAYIVSNQANAWFSEALGMNCRLVYMPENSIRLVDPNYARHNEKVSFADGYPFLIIGQESLNDLNSRLAEPVPMNRFRPTFVFTGGLPYAEEKWKTFKIGNVLFYGAKPCGRCNVTTIDQTTAQAGQEPLKTLSEYRKQGNKVMFGMNLLGLSTGTVSVGDPIVVMEAAPVTQEE</sequence>
<evidence type="ECO:0000259" key="1">
    <source>
        <dbReference type="PROSITE" id="PS51340"/>
    </source>
</evidence>
<protein>
    <submittedName>
        <fullName evidence="2">Oxidoreductase</fullName>
    </submittedName>
</protein>
<dbReference type="Pfam" id="PF03473">
    <property type="entry name" value="MOSC"/>
    <property type="match status" value="1"/>
</dbReference>
<dbReference type="SUPFAM" id="SSF141673">
    <property type="entry name" value="MOSC N-terminal domain-like"/>
    <property type="match status" value="1"/>
</dbReference>
<name>A0A0H4VLC1_9BACT</name>
<dbReference type="GO" id="GO:0030151">
    <property type="term" value="F:molybdenum ion binding"/>
    <property type="evidence" value="ECO:0007669"/>
    <property type="project" value="InterPro"/>
</dbReference>
<dbReference type="Proteomes" id="UP000036458">
    <property type="component" value="Chromosome"/>
</dbReference>
<accession>A0A0H4VLC1</accession>
<dbReference type="Pfam" id="PF03476">
    <property type="entry name" value="MOSC_N"/>
    <property type="match status" value="1"/>
</dbReference>
<dbReference type="STRING" id="1379910.TH63_11620"/>
<feature type="domain" description="MOSC" evidence="1">
    <location>
        <begin position="122"/>
        <end position="267"/>
    </location>
</feature>
<organism evidence="2 3">
    <name type="scientific">Rufibacter radiotolerans</name>
    <dbReference type="NCBI Taxonomy" id="1379910"/>
    <lineage>
        <taxon>Bacteria</taxon>
        <taxon>Pseudomonadati</taxon>
        <taxon>Bacteroidota</taxon>
        <taxon>Cytophagia</taxon>
        <taxon>Cytophagales</taxon>
        <taxon>Hymenobacteraceae</taxon>
        <taxon>Rufibacter</taxon>
    </lineage>
</organism>
<evidence type="ECO:0000313" key="3">
    <source>
        <dbReference type="Proteomes" id="UP000036458"/>
    </source>
</evidence>
<gene>
    <name evidence="2" type="ORF">TH63_11620</name>
</gene>
<dbReference type="PROSITE" id="PS51340">
    <property type="entry name" value="MOSC"/>
    <property type="match status" value="1"/>
</dbReference>
<dbReference type="KEGG" id="ruf:TH63_11620"/>
<proteinExistence type="predicted"/>
<dbReference type="GO" id="GO:0003824">
    <property type="term" value="F:catalytic activity"/>
    <property type="evidence" value="ECO:0007669"/>
    <property type="project" value="InterPro"/>
</dbReference>
<dbReference type="PANTHER" id="PTHR14237:SF19">
    <property type="entry name" value="MITOCHONDRIAL AMIDOXIME REDUCING COMPONENT 1"/>
    <property type="match status" value="1"/>
</dbReference>
<dbReference type="InterPro" id="IPR005302">
    <property type="entry name" value="MoCF_Sase_C"/>
</dbReference>
<dbReference type="PANTHER" id="PTHR14237">
    <property type="entry name" value="MOLYBDOPTERIN COFACTOR SULFURASE MOSC"/>
    <property type="match status" value="1"/>
</dbReference>
<dbReference type="OrthoDB" id="581532at2"/>
<dbReference type="AlphaFoldDB" id="A0A0H4VLC1"/>
<dbReference type="EMBL" id="CP010777">
    <property type="protein sequence ID" value="AKQ46133.1"/>
    <property type="molecule type" value="Genomic_DNA"/>
</dbReference>
<dbReference type="RefSeq" id="WP_048921085.1">
    <property type="nucleotide sequence ID" value="NZ_CP010777.1"/>
</dbReference>
<reference evidence="2 3" key="1">
    <citation type="submission" date="2015-01" db="EMBL/GenBank/DDBJ databases">
        <title>Rufibacter sp./DG31D/ whole genome sequencing.</title>
        <authorList>
            <person name="Kim M.K."/>
            <person name="Srinivasan S."/>
            <person name="Lee J.-J."/>
        </authorList>
    </citation>
    <scope>NUCLEOTIDE SEQUENCE [LARGE SCALE GENOMIC DNA]</scope>
    <source>
        <strain evidence="2 3">DG31D</strain>
    </source>
</reference>
<dbReference type="InterPro" id="IPR005303">
    <property type="entry name" value="MOCOS_middle"/>
</dbReference>
<evidence type="ECO:0000313" key="2">
    <source>
        <dbReference type="EMBL" id="AKQ46133.1"/>
    </source>
</evidence>
<dbReference type="InterPro" id="IPR011037">
    <property type="entry name" value="Pyrv_Knase-like_insert_dom_sf"/>
</dbReference>
<dbReference type="SUPFAM" id="SSF50800">
    <property type="entry name" value="PK beta-barrel domain-like"/>
    <property type="match status" value="1"/>
</dbReference>
<dbReference type="PATRIC" id="fig|1379910.4.peg.2514"/>
<keyword evidence="3" id="KW-1185">Reference proteome</keyword>